<dbReference type="AlphaFoldDB" id="A0A5C5PYT4"/>
<evidence type="ECO:0000313" key="2">
    <source>
        <dbReference type="Proteomes" id="UP000317901"/>
    </source>
</evidence>
<dbReference type="Proteomes" id="UP000317901">
    <property type="component" value="Unassembled WGS sequence"/>
</dbReference>
<dbReference type="EMBL" id="VFIP01000012">
    <property type="protein sequence ID" value="TWR96355.1"/>
    <property type="molecule type" value="Genomic_DNA"/>
</dbReference>
<name>A0A5C5PYT4_9PSED</name>
<organism evidence="1 2">
    <name type="scientific">Pseudomonas saxonica</name>
    <dbReference type="NCBI Taxonomy" id="2600598"/>
    <lineage>
        <taxon>Bacteria</taxon>
        <taxon>Pseudomonadati</taxon>
        <taxon>Pseudomonadota</taxon>
        <taxon>Gammaproteobacteria</taxon>
        <taxon>Pseudomonadales</taxon>
        <taxon>Pseudomonadaceae</taxon>
        <taxon>Pseudomonas</taxon>
    </lineage>
</organism>
<dbReference type="OrthoDB" id="6938578at2"/>
<gene>
    <name evidence="1" type="ORF">FJD37_08495</name>
</gene>
<protein>
    <submittedName>
        <fullName evidence="1">Uncharacterized protein</fullName>
    </submittedName>
</protein>
<sequence length="277" mass="31791">MKKPDGKFQCECRCSNEFRRKLTDLAYRAGFMKKVRVSDNTEDDYKVDVSTLTAVERFAFLGNKKGVSNMLMSITKNKGLIINGADKSDMREIEKKFTKNNSNISQLQSLCEGQSINHKGKILKHETLFKEFIEVKIILGKIVSEILSHKTTKEVTNGPAIEAKSEFLNDIDFAGTLKEHMTFVTDEDTYNILKSEGECIRTNIKNLIREHSIFKEGASTNHPFIIEALEIYQRLNRNTEAAHVAIKENKPHQAMLYKNIYDRKNEMIALIKQHKNL</sequence>
<accession>A0A5C5PYT4</accession>
<proteinExistence type="predicted"/>
<dbReference type="RefSeq" id="WP_146425921.1">
    <property type="nucleotide sequence ID" value="NZ_VFIP01000012.1"/>
</dbReference>
<comment type="caution">
    <text evidence="1">The sequence shown here is derived from an EMBL/GenBank/DDBJ whole genome shotgun (WGS) entry which is preliminary data.</text>
</comment>
<evidence type="ECO:0000313" key="1">
    <source>
        <dbReference type="EMBL" id="TWR96355.1"/>
    </source>
</evidence>
<reference evidence="1 2" key="1">
    <citation type="submission" date="2019-06" db="EMBL/GenBank/DDBJ databases">
        <title>Pseudomonas bimorpha sp. nov. isolated from bovine raw milk and skim milk concentrate.</title>
        <authorList>
            <person name="Hofmann K."/>
            <person name="Huptas C."/>
            <person name="Doll E."/>
            <person name="Scherer S."/>
            <person name="Wenning M."/>
        </authorList>
    </citation>
    <scope>NUCLEOTIDE SEQUENCE [LARGE SCALE GENOMIC DNA]</scope>
    <source>
        <strain evidence="1 2">DSM 108990</strain>
    </source>
</reference>